<organism evidence="3 6">
    <name type="scientific">Didymodactylos carnosus</name>
    <dbReference type="NCBI Taxonomy" id="1234261"/>
    <lineage>
        <taxon>Eukaryota</taxon>
        <taxon>Metazoa</taxon>
        <taxon>Spiralia</taxon>
        <taxon>Gnathifera</taxon>
        <taxon>Rotifera</taxon>
        <taxon>Eurotatoria</taxon>
        <taxon>Bdelloidea</taxon>
        <taxon>Philodinida</taxon>
        <taxon>Philodinidae</taxon>
        <taxon>Didymodactylos</taxon>
    </lineage>
</organism>
<evidence type="ECO:0000313" key="4">
    <source>
        <dbReference type="EMBL" id="CAF3662752.1"/>
    </source>
</evidence>
<feature type="compositionally biased region" description="Low complexity" evidence="1">
    <location>
        <begin position="83"/>
        <end position="100"/>
    </location>
</feature>
<dbReference type="Proteomes" id="UP000677228">
    <property type="component" value="Unassembled WGS sequence"/>
</dbReference>
<comment type="caution">
    <text evidence="3">The sequence shown here is derived from an EMBL/GenBank/DDBJ whole genome shotgun (WGS) entry which is preliminary data.</text>
</comment>
<name>A0A814SY40_9BILA</name>
<proteinExistence type="predicted"/>
<evidence type="ECO:0000313" key="3">
    <source>
        <dbReference type="EMBL" id="CAF1154184.1"/>
    </source>
</evidence>
<dbReference type="EMBL" id="CAJOBC010006987">
    <property type="protein sequence ID" value="CAF3917625.1"/>
    <property type="molecule type" value="Genomic_DNA"/>
</dbReference>
<sequence length="390" mass="44492">MGCSPAKQDVSRGPIPTRRENVTVSEVPQPMKTTRSDKLQEAGSRVTPRALNTHRRSERSSDNEDNEEDEDEERPDPPNFEIHSSQSNRHPSRSSHSVNRTLSSDHAHENGRELVTKSRSSHESENGRQLVTKSRSSHENENGRELVTKSRSSHESENGRKLVTKSRSSHESENGRQLGAKSRSSHENENGRELVTKSRSSHESENGRELVTKSRSSYSIANPKSAGRRDDVHTTTKESRLTASRREDTSTRENTNYDGTETDAIPHGQCSRCAHCARIREKEREKMMEPGFVIKNLEDVPTIRIDMDQYDVDGFKKQQRMTGNQMPQTKDSHGGRTVLDGDIEKYFQRVISTPFPPKYEASRTPYPEYDLLQRYEIRLNKPYTTTLFVD</sequence>
<dbReference type="Proteomes" id="UP000663829">
    <property type="component" value="Unassembled WGS sequence"/>
</dbReference>
<dbReference type="Proteomes" id="UP000682733">
    <property type="component" value="Unassembled WGS sequence"/>
</dbReference>
<feature type="compositionally biased region" description="Basic and acidic residues" evidence="1">
    <location>
        <begin position="227"/>
        <end position="251"/>
    </location>
</feature>
<dbReference type="EMBL" id="CAJOBA010002882">
    <property type="protein sequence ID" value="CAF3662752.1"/>
    <property type="molecule type" value="Genomic_DNA"/>
</dbReference>
<dbReference type="Proteomes" id="UP000681722">
    <property type="component" value="Unassembled WGS sequence"/>
</dbReference>
<feature type="compositionally biased region" description="Polar residues" evidence="1">
    <location>
        <begin position="213"/>
        <end position="222"/>
    </location>
</feature>
<feature type="compositionally biased region" description="Basic and acidic residues" evidence="1">
    <location>
        <begin position="184"/>
        <end position="212"/>
    </location>
</feature>
<feature type="compositionally biased region" description="Acidic residues" evidence="1">
    <location>
        <begin position="63"/>
        <end position="74"/>
    </location>
</feature>
<evidence type="ECO:0000313" key="2">
    <source>
        <dbReference type="EMBL" id="CAF0878766.1"/>
    </source>
</evidence>
<dbReference type="EMBL" id="CAJNOK010002881">
    <property type="protein sequence ID" value="CAF0878766.1"/>
    <property type="molecule type" value="Genomic_DNA"/>
</dbReference>
<protein>
    <submittedName>
        <fullName evidence="3">Uncharacterized protein</fullName>
    </submittedName>
</protein>
<evidence type="ECO:0000256" key="1">
    <source>
        <dbReference type="SAM" id="MobiDB-lite"/>
    </source>
</evidence>
<evidence type="ECO:0000313" key="6">
    <source>
        <dbReference type="Proteomes" id="UP000663829"/>
    </source>
</evidence>
<evidence type="ECO:0000313" key="5">
    <source>
        <dbReference type="EMBL" id="CAF3917625.1"/>
    </source>
</evidence>
<accession>A0A814SY40</accession>
<reference evidence="3" key="1">
    <citation type="submission" date="2021-02" db="EMBL/GenBank/DDBJ databases">
        <authorList>
            <person name="Nowell W R."/>
        </authorList>
    </citation>
    <scope>NUCLEOTIDE SEQUENCE</scope>
</reference>
<dbReference type="OrthoDB" id="10065750at2759"/>
<feature type="compositionally biased region" description="Basic and acidic residues" evidence="1">
    <location>
        <begin position="136"/>
        <end position="160"/>
    </location>
</feature>
<dbReference type="AlphaFoldDB" id="A0A814SY40"/>
<feature type="region of interest" description="Disordered" evidence="1">
    <location>
        <begin position="1"/>
        <end position="266"/>
    </location>
</feature>
<dbReference type="EMBL" id="CAJNOQ010006987">
    <property type="protein sequence ID" value="CAF1154184.1"/>
    <property type="molecule type" value="Genomic_DNA"/>
</dbReference>
<feature type="compositionally biased region" description="Basic and acidic residues" evidence="1">
    <location>
        <begin position="103"/>
        <end position="126"/>
    </location>
</feature>
<gene>
    <name evidence="3" type="ORF">GPM918_LOCUS21340</name>
    <name evidence="2" type="ORF">OVA965_LOCUS8509</name>
    <name evidence="5" type="ORF">SRO942_LOCUS21337</name>
    <name evidence="4" type="ORF">TMI583_LOCUS8505</name>
</gene>
<keyword evidence="6" id="KW-1185">Reference proteome</keyword>